<feature type="transmembrane region" description="Helical" evidence="11">
    <location>
        <begin position="7"/>
        <end position="29"/>
    </location>
</feature>
<evidence type="ECO:0000256" key="11">
    <source>
        <dbReference type="SAM" id="Phobius"/>
    </source>
</evidence>
<dbReference type="RefSeq" id="WP_126606119.1">
    <property type="nucleotide sequence ID" value="NZ_AP025144.1"/>
</dbReference>
<evidence type="ECO:0000313" key="13">
    <source>
        <dbReference type="Proteomes" id="UP001156690"/>
    </source>
</evidence>
<name>A0AAV5NSE8_9VIBR</name>
<evidence type="ECO:0000256" key="3">
    <source>
        <dbReference type="ARBA" id="ARBA00021563"/>
    </source>
</evidence>
<keyword evidence="5" id="KW-1003">Cell membrane</keyword>
<keyword evidence="11" id="KW-1133">Transmembrane helix</keyword>
<keyword evidence="6" id="KW-0997">Cell inner membrane</keyword>
<evidence type="ECO:0000256" key="5">
    <source>
        <dbReference type="ARBA" id="ARBA00022475"/>
    </source>
</evidence>
<evidence type="ECO:0000256" key="10">
    <source>
        <dbReference type="ARBA" id="ARBA00030772"/>
    </source>
</evidence>
<comment type="subcellular location">
    <subcellularLocation>
        <location evidence="1">Cell inner membrane</location>
    </subcellularLocation>
</comment>
<evidence type="ECO:0000256" key="8">
    <source>
        <dbReference type="ARBA" id="ARBA00022927"/>
    </source>
</evidence>
<comment type="similarity">
    <text evidence="2">Belongs to the GSP N family.</text>
</comment>
<dbReference type="InterPro" id="IPR022792">
    <property type="entry name" value="T2SS_protein-GspN"/>
</dbReference>
<dbReference type="Pfam" id="PF01203">
    <property type="entry name" value="T2SSN"/>
    <property type="match status" value="1"/>
</dbReference>
<keyword evidence="13" id="KW-1185">Reference proteome</keyword>
<evidence type="ECO:0000256" key="9">
    <source>
        <dbReference type="ARBA" id="ARBA00023136"/>
    </source>
</evidence>
<sequence length="252" mass="27338">MKRIIGYVSVFVLVLIVSLVVHMPVAFVYQYAPKIQGLGVGSLSGTLWRGQASKLTWQGQNFGQLSWDFQPSALLTGKAEYQVRFGRGSELQLHGKGALGMGFGGLYGHSIFASMPAEKILGFAQIPAPVQVEGQFELAIKEFQYAQPWCESATGNLAWNGGTLGTPLGSLILGEVTSDLACQDNKLTAKGEQKHAQVTSAFDANLTPDQQYSVNAWFKPGAEFPQSMGSQLNWLGNPNNKGQFPFQYSGRL</sequence>
<reference evidence="13" key="1">
    <citation type="journal article" date="2019" name="Int. J. Syst. Evol. Microbiol.">
        <title>The Global Catalogue of Microorganisms (GCM) 10K type strain sequencing project: providing services to taxonomists for standard genome sequencing and annotation.</title>
        <authorList>
            <consortium name="The Broad Institute Genomics Platform"/>
            <consortium name="The Broad Institute Genome Sequencing Center for Infectious Disease"/>
            <person name="Wu L."/>
            <person name="Ma J."/>
        </authorList>
    </citation>
    <scope>NUCLEOTIDE SEQUENCE [LARGE SCALE GENOMIC DNA]</scope>
    <source>
        <strain evidence="13">NBRC 15640</strain>
    </source>
</reference>
<gene>
    <name evidence="12" type="ORF">GCM10007932_25080</name>
</gene>
<keyword evidence="4" id="KW-0813">Transport</keyword>
<protein>
    <recommendedName>
        <fullName evidence="3">Type II secretion system protein N</fullName>
    </recommendedName>
    <alternativeName>
        <fullName evidence="10">General secretion pathway protein N</fullName>
    </alternativeName>
</protein>
<evidence type="ECO:0000256" key="2">
    <source>
        <dbReference type="ARBA" id="ARBA00007208"/>
    </source>
</evidence>
<dbReference type="AlphaFoldDB" id="A0AAV5NSE8"/>
<keyword evidence="9 11" id="KW-0472">Membrane</keyword>
<accession>A0AAV5NSE8</accession>
<evidence type="ECO:0000256" key="6">
    <source>
        <dbReference type="ARBA" id="ARBA00022519"/>
    </source>
</evidence>
<proteinExistence type="inferred from homology"/>
<dbReference type="GO" id="GO:0015627">
    <property type="term" value="C:type II protein secretion system complex"/>
    <property type="evidence" value="ECO:0007669"/>
    <property type="project" value="InterPro"/>
</dbReference>
<dbReference type="GO" id="GO:0005886">
    <property type="term" value="C:plasma membrane"/>
    <property type="evidence" value="ECO:0007669"/>
    <property type="project" value="UniProtKB-SubCell"/>
</dbReference>
<organism evidence="12 13">
    <name type="scientific">Vibrio penaeicida</name>
    <dbReference type="NCBI Taxonomy" id="104609"/>
    <lineage>
        <taxon>Bacteria</taxon>
        <taxon>Pseudomonadati</taxon>
        <taxon>Pseudomonadota</taxon>
        <taxon>Gammaproteobacteria</taxon>
        <taxon>Vibrionales</taxon>
        <taxon>Vibrionaceae</taxon>
        <taxon>Vibrio</taxon>
    </lineage>
</organism>
<comment type="caution">
    <text evidence="12">The sequence shown here is derived from an EMBL/GenBank/DDBJ whole genome shotgun (WGS) entry which is preliminary data.</text>
</comment>
<dbReference type="GO" id="GO:0015628">
    <property type="term" value="P:protein secretion by the type II secretion system"/>
    <property type="evidence" value="ECO:0007669"/>
    <property type="project" value="InterPro"/>
</dbReference>
<keyword evidence="7 11" id="KW-0812">Transmembrane</keyword>
<dbReference type="EMBL" id="BSNX01000028">
    <property type="protein sequence ID" value="GLQ73148.1"/>
    <property type="molecule type" value="Genomic_DNA"/>
</dbReference>
<dbReference type="Proteomes" id="UP001156690">
    <property type="component" value="Unassembled WGS sequence"/>
</dbReference>
<evidence type="ECO:0000256" key="1">
    <source>
        <dbReference type="ARBA" id="ARBA00004533"/>
    </source>
</evidence>
<evidence type="ECO:0000256" key="7">
    <source>
        <dbReference type="ARBA" id="ARBA00022692"/>
    </source>
</evidence>
<evidence type="ECO:0000313" key="12">
    <source>
        <dbReference type="EMBL" id="GLQ73148.1"/>
    </source>
</evidence>
<keyword evidence="8" id="KW-0653">Protein transport</keyword>
<evidence type="ECO:0000256" key="4">
    <source>
        <dbReference type="ARBA" id="ARBA00022448"/>
    </source>
</evidence>